<feature type="transmembrane region" description="Helical" evidence="7">
    <location>
        <begin position="12"/>
        <end position="34"/>
    </location>
</feature>
<dbReference type="NCBIfam" id="TIGR03013">
    <property type="entry name" value="EpsB_2"/>
    <property type="match status" value="1"/>
</dbReference>
<evidence type="ECO:0000256" key="2">
    <source>
        <dbReference type="ARBA" id="ARBA00006464"/>
    </source>
</evidence>
<accession>A0A2K9LHH4</accession>
<sequence length="471" mass="53321">MFHIRIFNHYVPFQYVVLTFVEYWLLVLSVYLAYTLRFPGESISVLDYRDPAAIKAALFAVVMLCCTLSLGVYEAKISEGFSGVAVRSLVAFFLLGCGSLTILYYLIPSLQLGRGLLSLSVIIALVLCLLVRSVFFLLVDSKQLRRKVVVWGNGEKAQQLMSTIIDTNRQNNLNVIGFVGEPEAAHPDIPKDLLMKSPESLVEFCQSTKVDEIVVALDERRRERGGNLPLGQLMDCKLSGVEVMHSLEFCEREIGRIELGSLDPSWMLFSDGFKYSGVRDVSKRIFDILISLILIAVAWPFMLLTAIAVFIDDGAPFLYKQTRVGLNGKLFDLYKFRSMRKDAEKNGAVWARQNDDRITRVGAFIRNTRLDELPQIYNVLKGDMSFVGPRPERPEFVKDLVSEVPFYDERHRVKPGLMGWAQLKYPYGASVSDAAQKLRYDLYYTKNHSLLLDILIVIQTVEVVLLGKGVR</sequence>
<reference evidence="10" key="1">
    <citation type="submission" date="2017-08" db="EMBL/GenBank/DDBJ databases">
        <title>Direct submision.</title>
        <authorList>
            <person name="Kim S.-J."/>
            <person name="Rhee S.-K."/>
        </authorList>
    </citation>
    <scope>NUCLEOTIDE SEQUENCE [LARGE SCALE GENOMIC DNA]</scope>
    <source>
        <strain evidence="10">GI5</strain>
    </source>
</reference>
<dbReference type="GO" id="GO:0016780">
    <property type="term" value="F:phosphotransferase activity, for other substituted phosphate groups"/>
    <property type="evidence" value="ECO:0007669"/>
    <property type="project" value="TreeGrafter"/>
</dbReference>
<dbReference type="InterPro" id="IPR003362">
    <property type="entry name" value="Bact_transf"/>
</dbReference>
<dbReference type="AlphaFoldDB" id="A0A2K9LHH4"/>
<dbReference type="NCBIfam" id="TIGR03025">
    <property type="entry name" value="EPS_sugtrans"/>
    <property type="match status" value="1"/>
</dbReference>
<dbReference type="InterPro" id="IPR017464">
    <property type="entry name" value="Sugar_tfrase_EpsB_2"/>
</dbReference>
<dbReference type="Gene3D" id="3.40.50.720">
    <property type="entry name" value="NAD(P)-binding Rossmann-like Domain"/>
    <property type="match status" value="1"/>
</dbReference>
<keyword evidence="4 7" id="KW-0812">Transmembrane</keyword>
<dbReference type="KEGG" id="kak:Kalk_00205"/>
<dbReference type="Pfam" id="PF02397">
    <property type="entry name" value="Bac_transf"/>
    <property type="match status" value="1"/>
</dbReference>
<feature type="transmembrane region" description="Helical" evidence="7">
    <location>
        <begin position="119"/>
        <end position="139"/>
    </location>
</feature>
<dbReference type="PANTHER" id="PTHR30576:SF0">
    <property type="entry name" value="UNDECAPRENYL-PHOSPHATE N-ACETYLGALACTOSAMINYL 1-PHOSPHATE TRANSFERASE-RELATED"/>
    <property type="match status" value="1"/>
</dbReference>
<evidence type="ECO:0000256" key="1">
    <source>
        <dbReference type="ARBA" id="ARBA00004141"/>
    </source>
</evidence>
<keyword evidence="3 9" id="KW-0808">Transferase</keyword>
<comment type="similarity">
    <text evidence="2">Belongs to the bacterial sugar transferase family.</text>
</comment>
<keyword evidence="10" id="KW-1185">Reference proteome</keyword>
<dbReference type="Pfam" id="PF13727">
    <property type="entry name" value="CoA_binding_3"/>
    <property type="match status" value="1"/>
</dbReference>
<evidence type="ECO:0000256" key="3">
    <source>
        <dbReference type="ARBA" id="ARBA00022679"/>
    </source>
</evidence>
<dbReference type="EMBL" id="CP022684">
    <property type="protein sequence ID" value="AUM10955.1"/>
    <property type="molecule type" value="Genomic_DNA"/>
</dbReference>
<evidence type="ECO:0000256" key="7">
    <source>
        <dbReference type="SAM" id="Phobius"/>
    </source>
</evidence>
<proteinExistence type="inferred from homology"/>
<dbReference type="InterPro" id="IPR017475">
    <property type="entry name" value="EPS_sugar_tfrase"/>
</dbReference>
<comment type="subcellular location">
    <subcellularLocation>
        <location evidence="1">Membrane</location>
        <topology evidence="1">Multi-pass membrane protein</topology>
    </subcellularLocation>
</comment>
<evidence type="ECO:0000256" key="6">
    <source>
        <dbReference type="ARBA" id="ARBA00023136"/>
    </source>
</evidence>
<organism evidence="9 10">
    <name type="scientific">Ketobacter alkanivorans</name>
    <dbReference type="NCBI Taxonomy" id="1917421"/>
    <lineage>
        <taxon>Bacteria</taxon>
        <taxon>Pseudomonadati</taxon>
        <taxon>Pseudomonadota</taxon>
        <taxon>Gammaproteobacteria</taxon>
        <taxon>Pseudomonadales</taxon>
        <taxon>Ketobacteraceae</taxon>
        <taxon>Ketobacter</taxon>
    </lineage>
</organism>
<feature type="transmembrane region" description="Helical" evidence="7">
    <location>
        <begin position="85"/>
        <end position="107"/>
    </location>
</feature>
<gene>
    <name evidence="9" type="ORF">Kalk_00205</name>
</gene>
<feature type="transmembrane region" description="Helical" evidence="7">
    <location>
        <begin position="288"/>
        <end position="311"/>
    </location>
</feature>
<evidence type="ECO:0000256" key="5">
    <source>
        <dbReference type="ARBA" id="ARBA00022989"/>
    </source>
</evidence>
<keyword evidence="6 7" id="KW-0472">Membrane</keyword>
<dbReference type="PANTHER" id="PTHR30576">
    <property type="entry name" value="COLANIC BIOSYNTHESIS UDP-GLUCOSE LIPID CARRIER TRANSFERASE"/>
    <property type="match status" value="1"/>
</dbReference>
<evidence type="ECO:0000313" key="9">
    <source>
        <dbReference type="EMBL" id="AUM10955.1"/>
    </source>
</evidence>
<evidence type="ECO:0000256" key="4">
    <source>
        <dbReference type="ARBA" id="ARBA00022692"/>
    </source>
</evidence>
<dbReference type="RefSeq" id="WP_101892301.1">
    <property type="nucleotide sequence ID" value="NZ_CP022684.1"/>
</dbReference>
<dbReference type="GO" id="GO:0016020">
    <property type="term" value="C:membrane"/>
    <property type="evidence" value="ECO:0007669"/>
    <property type="project" value="UniProtKB-SubCell"/>
</dbReference>
<evidence type="ECO:0000313" key="10">
    <source>
        <dbReference type="Proteomes" id="UP000235116"/>
    </source>
</evidence>
<dbReference type="Proteomes" id="UP000235116">
    <property type="component" value="Chromosome"/>
</dbReference>
<protein>
    <submittedName>
        <fullName evidence="9">UDP-phosphate galactose phosphotransferase</fullName>
    </submittedName>
</protein>
<feature type="transmembrane region" description="Helical" evidence="7">
    <location>
        <begin position="54"/>
        <end position="73"/>
    </location>
</feature>
<feature type="domain" description="Bacterial sugar transferase" evidence="8">
    <location>
        <begin position="283"/>
        <end position="465"/>
    </location>
</feature>
<evidence type="ECO:0000259" key="8">
    <source>
        <dbReference type="Pfam" id="PF02397"/>
    </source>
</evidence>
<name>A0A2K9LHH4_9GAMM</name>
<dbReference type="OrthoDB" id="9808602at2"/>
<keyword evidence="5 7" id="KW-1133">Transmembrane helix</keyword>